<evidence type="ECO:0000313" key="2">
    <source>
        <dbReference type="EMBL" id="MXO57301.1"/>
    </source>
</evidence>
<keyword evidence="3" id="KW-1185">Reference proteome</keyword>
<dbReference type="OrthoDB" id="9806017at2"/>
<dbReference type="GO" id="GO:1902670">
    <property type="term" value="F:carbon dioxide binding"/>
    <property type="evidence" value="ECO:0007669"/>
    <property type="project" value="TreeGrafter"/>
</dbReference>
<dbReference type="InterPro" id="IPR001109">
    <property type="entry name" value="Hydrogenase_HupF/HypC"/>
</dbReference>
<dbReference type="GO" id="GO:0005506">
    <property type="term" value="F:iron ion binding"/>
    <property type="evidence" value="ECO:0007669"/>
    <property type="project" value="TreeGrafter"/>
</dbReference>
<dbReference type="PRINTS" id="PR00445">
    <property type="entry name" value="HUPFHYPC"/>
</dbReference>
<dbReference type="Pfam" id="PF01455">
    <property type="entry name" value="HupF_HypC"/>
    <property type="match status" value="1"/>
</dbReference>
<comment type="caution">
    <text evidence="2">The sequence shown here is derived from an EMBL/GenBank/DDBJ whole genome shotgun (WGS) entry which is preliminary data.</text>
</comment>
<dbReference type="Proteomes" id="UP000468943">
    <property type="component" value="Unassembled WGS sequence"/>
</dbReference>
<organism evidence="2 3">
    <name type="scientific">Pontixanthobacter gangjinensis</name>
    <dbReference type="NCBI Taxonomy" id="1028742"/>
    <lineage>
        <taxon>Bacteria</taxon>
        <taxon>Pseudomonadati</taxon>
        <taxon>Pseudomonadota</taxon>
        <taxon>Alphaproteobacteria</taxon>
        <taxon>Sphingomonadales</taxon>
        <taxon>Erythrobacteraceae</taxon>
        <taxon>Pontixanthobacter</taxon>
    </lineage>
</organism>
<dbReference type="SUPFAM" id="SSF159127">
    <property type="entry name" value="HupF/HypC-like"/>
    <property type="match status" value="1"/>
</dbReference>
<accession>A0A6I4SN30</accession>
<protein>
    <submittedName>
        <fullName evidence="2">HypC/HybG/HupF family hydrogenase formation chaperone</fullName>
    </submittedName>
</protein>
<dbReference type="PANTHER" id="PTHR35177">
    <property type="entry name" value="HYDROGENASE MATURATION FACTOR HYBG"/>
    <property type="match status" value="1"/>
</dbReference>
<dbReference type="GO" id="GO:0051604">
    <property type="term" value="P:protein maturation"/>
    <property type="evidence" value="ECO:0007669"/>
    <property type="project" value="TreeGrafter"/>
</dbReference>
<reference evidence="2 3" key="1">
    <citation type="submission" date="2019-12" db="EMBL/GenBank/DDBJ databases">
        <title>Genomic-based taxomic classification of the family Erythrobacteraceae.</title>
        <authorList>
            <person name="Xu L."/>
        </authorList>
    </citation>
    <scope>NUCLEOTIDE SEQUENCE [LARGE SCALE GENOMIC DNA]</scope>
    <source>
        <strain evidence="2 3">JCM 17802</strain>
    </source>
</reference>
<dbReference type="AlphaFoldDB" id="A0A6I4SN30"/>
<dbReference type="NCBIfam" id="TIGR00074">
    <property type="entry name" value="hypC_hupF"/>
    <property type="match status" value="1"/>
</dbReference>
<comment type="similarity">
    <text evidence="1">Belongs to the HupF/HypC family.</text>
</comment>
<evidence type="ECO:0000256" key="1">
    <source>
        <dbReference type="ARBA" id="ARBA00006018"/>
    </source>
</evidence>
<dbReference type="RefSeq" id="WP_160598405.1">
    <property type="nucleotide sequence ID" value="NZ_WTYS01000001.1"/>
</dbReference>
<dbReference type="EMBL" id="WTYS01000001">
    <property type="protein sequence ID" value="MXO57301.1"/>
    <property type="molecule type" value="Genomic_DNA"/>
</dbReference>
<name>A0A6I4SN30_9SPHN</name>
<dbReference type="Gene3D" id="2.30.30.140">
    <property type="match status" value="1"/>
</dbReference>
<gene>
    <name evidence="2" type="primary">hypC</name>
    <name evidence="2" type="ORF">GRI36_10445</name>
</gene>
<proteinExistence type="inferred from homology"/>
<sequence>MCLAIPGEVLTVSGGDPLTREGSVAFAGVTKRISLALVPDATIGDFVIVHAGFAIARLDLEEAARTLAMLEAMPPETGS</sequence>
<dbReference type="PANTHER" id="PTHR35177:SF2">
    <property type="entry name" value="HYDROGENASE MATURATION FACTOR HYBG"/>
    <property type="match status" value="1"/>
</dbReference>
<evidence type="ECO:0000313" key="3">
    <source>
        <dbReference type="Proteomes" id="UP000468943"/>
    </source>
</evidence>